<proteinExistence type="predicted"/>
<reference evidence="2" key="1">
    <citation type="journal article" date="2023" name="Mol. Phylogenet. Evol.">
        <title>Genome-scale phylogeny and comparative genomics of the fungal order Sordariales.</title>
        <authorList>
            <person name="Hensen N."/>
            <person name="Bonometti L."/>
            <person name="Westerberg I."/>
            <person name="Brannstrom I.O."/>
            <person name="Guillou S."/>
            <person name="Cros-Aarteil S."/>
            <person name="Calhoun S."/>
            <person name="Haridas S."/>
            <person name="Kuo A."/>
            <person name="Mondo S."/>
            <person name="Pangilinan J."/>
            <person name="Riley R."/>
            <person name="LaButti K."/>
            <person name="Andreopoulos B."/>
            <person name="Lipzen A."/>
            <person name="Chen C."/>
            <person name="Yan M."/>
            <person name="Daum C."/>
            <person name="Ng V."/>
            <person name="Clum A."/>
            <person name="Steindorff A."/>
            <person name="Ohm R.A."/>
            <person name="Martin F."/>
            <person name="Silar P."/>
            <person name="Natvig D.O."/>
            <person name="Lalanne C."/>
            <person name="Gautier V."/>
            <person name="Ament-Velasquez S.L."/>
            <person name="Kruys A."/>
            <person name="Hutchinson M.I."/>
            <person name="Powell A.J."/>
            <person name="Barry K."/>
            <person name="Miller A.N."/>
            <person name="Grigoriev I.V."/>
            <person name="Debuchy R."/>
            <person name="Gladieux P."/>
            <person name="Hiltunen Thoren M."/>
            <person name="Johannesson H."/>
        </authorList>
    </citation>
    <scope>NUCLEOTIDE SEQUENCE</scope>
    <source>
        <strain evidence="2">PSN243</strain>
    </source>
</reference>
<comment type="caution">
    <text evidence="2">The sequence shown here is derived from an EMBL/GenBank/DDBJ whole genome shotgun (WGS) entry which is preliminary data.</text>
</comment>
<evidence type="ECO:0000313" key="2">
    <source>
        <dbReference type="EMBL" id="KAK4446730.1"/>
    </source>
</evidence>
<dbReference type="EMBL" id="MU865955">
    <property type="protein sequence ID" value="KAK4446730.1"/>
    <property type="molecule type" value="Genomic_DNA"/>
</dbReference>
<dbReference type="AlphaFoldDB" id="A0AAV9GFW7"/>
<feature type="compositionally biased region" description="Polar residues" evidence="1">
    <location>
        <begin position="1"/>
        <end position="24"/>
    </location>
</feature>
<accession>A0AAV9GFW7</accession>
<reference evidence="2" key="2">
    <citation type="submission" date="2023-05" db="EMBL/GenBank/DDBJ databases">
        <authorList>
            <consortium name="Lawrence Berkeley National Laboratory"/>
            <person name="Steindorff A."/>
            <person name="Hensen N."/>
            <person name="Bonometti L."/>
            <person name="Westerberg I."/>
            <person name="Brannstrom I.O."/>
            <person name="Guillou S."/>
            <person name="Cros-Aarteil S."/>
            <person name="Calhoun S."/>
            <person name="Haridas S."/>
            <person name="Kuo A."/>
            <person name="Mondo S."/>
            <person name="Pangilinan J."/>
            <person name="Riley R."/>
            <person name="Labutti K."/>
            <person name="Andreopoulos B."/>
            <person name="Lipzen A."/>
            <person name="Chen C."/>
            <person name="Yanf M."/>
            <person name="Daum C."/>
            <person name="Ng V."/>
            <person name="Clum A."/>
            <person name="Ohm R."/>
            <person name="Martin F."/>
            <person name="Silar P."/>
            <person name="Natvig D."/>
            <person name="Lalanne C."/>
            <person name="Gautier V."/>
            <person name="Ament-Velasquez S.L."/>
            <person name="Kruys A."/>
            <person name="Hutchinson M.I."/>
            <person name="Powell A.J."/>
            <person name="Barry K."/>
            <person name="Miller A.N."/>
            <person name="Grigoriev I.V."/>
            <person name="Debuchy R."/>
            <person name="Gladieux P."/>
            <person name="Thoren M.H."/>
            <person name="Johannesson H."/>
        </authorList>
    </citation>
    <scope>NUCLEOTIDE SEQUENCE</scope>
    <source>
        <strain evidence="2">PSN243</strain>
    </source>
</reference>
<name>A0AAV9GFW7_9PEZI</name>
<dbReference type="Proteomes" id="UP001321760">
    <property type="component" value="Unassembled WGS sequence"/>
</dbReference>
<feature type="region of interest" description="Disordered" evidence="1">
    <location>
        <begin position="1"/>
        <end position="36"/>
    </location>
</feature>
<protein>
    <submittedName>
        <fullName evidence="2">Uncharacterized protein</fullName>
    </submittedName>
</protein>
<evidence type="ECO:0000313" key="3">
    <source>
        <dbReference type="Proteomes" id="UP001321760"/>
    </source>
</evidence>
<evidence type="ECO:0000256" key="1">
    <source>
        <dbReference type="SAM" id="MobiDB-lite"/>
    </source>
</evidence>
<sequence length="432" mass="48580">MSSTSQTRVLTPTSEVIATHRSSSAPPPKRGFSAISRASYSSSSSASDHHDIVEIPEVLNSQETLEFFGFQPDAAKMIFESWEELQQTPGQLGHGENILTAAEHYITRMADVEDAWLPTHNWRQALIKMGINSNLTDAILDSNFDKIRKSASASAWVIDTFRTAWEFLEGLDKRVRRKKDEMDRLVTPSPSITPRPAIRNQPGLLDSYNEPPVLKLATIAAMPDIVEGRVMLHKGGAMTRLVSVFNDNGSLNVARLFSLAPTDFHRTRADLLYFTKHLDIAEQYGNFAQRRVPAEEGAVLSFAVPTELLDDHREIFGRDWQQLLWWSRGPVRSLEDVQLPASLTQYTDTPILIGHICGMANDKIARLNTSSELTGQYMKTKNESNASQYVFQSTSVQAELQTQCTGWAWIRSMRYSPEFAKRFLPKDDDETA</sequence>
<gene>
    <name evidence="2" type="ORF">QBC34DRAFT_469301</name>
</gene>
<organism evidence="2 3">
    <name type="scientific">Podospora aff. communis PSN243</name>
    <dbReference type="NCBI Taxonomy" id="3040156"/>
    <lineage>
        <taxon>Eukaryota</taxon>
        <taxon>Fungi</taxon>
        <taxon>Dikarya</taxon>
        <taxon>Ascomycota</taxon>
        <taxon>Pezizomycotina</taxon>
        <taxon>Sordariomycetes</taxon>
        <taxon>Sordariomycetidae</taxon>
        <taxon>Sordariales</taxon>
        <taxon>Podosporaceae</taxon>
        <taxon>Podospora</taxon>
    </lineage>
</organism>
<keyword evidence="3" id="KW-1185">Reference proteome</keyword>